<proteinExistence type="predicted"/>
<keyword evidence="2" id="KW-1185">Reference proteome</keyword>
<comment type="caution">
    <text evidence="1">The sequence shown here is derived from an EMBL/GenBank/DDBJ whole genome shotgun (WGS) entry which is preliminary data.</text>
</comment>
<dbReference type="Proteomes" id="UP000176998">
    <property type="component" value="Unassembled WGS sequence"/>
</dbReference>
<evidence type="ECO:0000313" key="2">
    <source>
        <dbReference type="Proteomes" id="UP000176998"/>
    </source>
</evidence>
<dbReference type="AlphaFoldDB" id="A0A1G4BF44"/>
<dbReference type="EMBL" id="MJBS01000031">
    <property type="protein sequence ID" value="OHE99988.1"/>
    <property type="molecule type" value="Genomic_DNA"/>
</dbReference>
<protein>
    <submittedName>
        <fullName evidence="1">Uncharacterized protein</fullName>
    </submittedName>
</protein>
<sequence>MASLGSDMLDAFVRSILINRNNRLAAPIY</sequence>
<dbReference type="RefSeq" id="XP_022477133.1">
    <property type="nucleotide sequence ID" value="XM_022616282.1"/>
</dbReference>
<dbReference type="GeneID" id="34557792"/>
<name>A0A1G4BF44_9PEZI</name>
<evidence type="ECO:0000313" key="1">
    <source>
        <dbReference type="EMBL" id="OHE99988.1"/>
    </source>
</evidence>
<reference evidence="1 2" key="1">
    <citation type="submission" date="2016-09" db="EMBL/GenBank/DDBJ databases">
        <authorList>
            <person name="Capua I."/>
            <person name="De Benedictis P."/>
            <person name="Joannis T."/>
            <person name="Lombin L.H."/>
            <person name="Cattoli G."/>
        </authorList>
    </citation>
    <scope>NUCLEOTIDE SEQUENCE [LARGE SCALE GENOMIC DNA]</scope>
    <source>
        <strain evidence="1 2">IMI 309357</strain>
    </source>
</reference>
<accession>A0A1G4BF44</accession>
<gene>
    <name evidence="1" type="ORF">CORC01_04635</name>
</gene>
<organism evidence="1 2">
    <name type="scientific">Colletotrichum orchidophilum</name>
    <dbReference type="NCBI Taxonomy" id="1209926"/>
    <lineage>
        <taxon>Eukaryota</taxon>
        <taxon>Fungi</taxon>
        <taxon>Dikarya</taxon>
        <taxon>Ascomycota</taxon>
        <taxon>Pezizomycotina</taxon>
        <taxon>Sordariomycetes</taxon>
        <taxon>Hypocreomycetidae</taxon>
        <taxon>Glomerellales</taxon>
        <taxon>Glomerellaceae</taxon>
        <taxon>Colletotrichum</taxon>
    </lineage>
</organism>